<dbReference type="OrthoDB" id="9809348at2"/>
<dbReference type="EMBL" id="SSOB01000002">
    <property type="protein sequence ID" value="THF84238.1"/>
    <property type="molecule type" value="Genomic_DNA"/>
</dbReference>
<comment type="catalytic activity">
    <reaction evidence="1">
        <text>ATP + protein L-histidine = ADP + protein N-phospho-L-histidine.</text>
        <dbReference type="EC" id="2.7.13.3"/>
    </reaction>
</comment>
<keyword evidence="5" id="KW-0808">Transferase</keyword>
<gene>
    <name evidence="15" type="ORF">E6C55_02800</name>
</gene>
<accession>A0A4S4CE37</accession>
<dbReference type="Pfam" id="PF00512">
    <property type="entry name" value="HisKA"/>
    <property type="match status" value="1"/>
</dbReference>
<dbReference type="Pfam" id="PF06580">
    <property type="entry name" value="His_kinase"/>
    <property type="match status" value="1"/>
</dbReference>
<dbReference type="InterPro" id="IPR003594">
    <property type="entry name" value="HATPase_dom"/>
</dbReference>
<keyword evidence="7" id="KW-0418">Kinase</keyword>
<feature type="transmembrane region" description="Helical" evidence="12">
    <location>
        <begin position="251"/>
        <end position="269"/>
    </location>
</feature>
<dbReference type="InterPro" id="IPR001789">
    <property type="entry name" value="Sig_transdc_resp-reg_receiver"/>
</dbReference>
<evidence type="ECO:0000259" key="13">
    <source>
        <dbReference type="PROSITE" id="PS50109"/>
    </source>
</evidence>
<feature type="transmembrane region" description="Helical" evidence="12">
    <location>
        <begin position="344"/>
        <end position="367"/>
    </location>
</feature>
<dbReference type="Pfam" id="PF02518">
    <property type="entry name" value="HATPase_c"/>
    <property type="match status" value="2"/>
</dbReference>
<dbReference type="InterPro" id="IPR010559">
    <property type="entry name" value="Sig_transdc_His_kin_internal"/>
</dbReference>
<dbReference type="GO" id="GO:0000155">
    <property type="term" value="F:phosphorelay sensor kinase activity"/>
    <property type="evidence" value="ECO:0007669"/>
    <property type="project" value="InterPro"/>
</dbReference>
<dbReference type="PANTHER" id="PTHR43047">
    <property type="entry name" value="TWO-COMPONENT HISTIDINE PROTEIN KINASE"/>
    <property type="match status" value="1"/>
</dbReference>
<dbReference type="SMART" id="SM00387">
    <property type="entry name" value="HATPase_c"/>
    <property type="match status" value="2"/>
</dbReference>
<evidence type="ECO:0000313" key="16">
    <source>
        <dbReference type="Proteomes" id="UP000310636"/>
    </source>
</evidence>
<name>A0A4S4CE37_9BACL</name>
<feature type="domain" description="Histidine kinase" evidence="13">
    <location>
        <begin position="949"/>
        <end position="1048"/>
    </location>
</feature>
<evidence type="ECO:0000256" key="4">
    <source>
        <dbReference type="ARBA" id="ARBA00022553"/>
    </source>
</evidence>
<evidence type="ECO:0000256" key="11">
    <source>
        <dbReference type="SAM" id="MobiDB-lite"/>
    </source>
</evidence>
<feature type="transmembrane region" description="Helical" evidence="12">
    <location>
        <begin position="374"/>
        <end position="391"/>
    </location>
</feature>
<dbReference type="InterPro" id="IPR005467">
    <property type="entry name" value="His_kinase_dom"/>
</dbReference>
<sequence>MKTLLTKLPKLPNKYVQRNIGVFLLCCAVLLGLRLLWSEAFHTSDRFEAQNGVLDLRGIDLTASPPLYLKGQWSFYPSQLLTFEDIRDGEPESATANVPGDWRDALGPDAGSSYGYGTYRLTILTDPLVQPVALWIKGLQAASETEINGKVVGAGGTVADRKDAYTPRSLSYEPTYELEGATKLELLIRVANYDDPLHGGLTGSIRFGSQPAIDTVHWYAIGFQMLTIAFLFLHGIYACILYLFSSRDRGILQTGWLTILVGFAVASGHDNLLPLWVPIGYSATIKIRLLSLLWQNYLILILYRHFAGMKQRSRWVDAYAAVLLLLSVVGIAAPVAWANAIVDLGIFIIVYLTAFVWFVGIVFIMIFKKQKDPDIIFLLLTAFGIISNLIWSVFESNYNVTTVYYPVDIILAAIGFASYWFKKYHRNSKENAELSEQLRRADKLKDEFLANTSHELRTPLHGIMNIAQNVANRDRSRLSEDSLKDMELLVTVSRRMSYLLGDLLDLSLLREQRIRLHPEPLDVQAIVPGVIDMLRPLLEGRPIRIAADIEEDLPAVWGDEKRFVQVLYNLLHNALKYSEEGTIVVAAKRQAGQAVILVSDEGIGMDGSTQERIFLPYEQGLGGVNDGSGFGLGLSICKQLVELHGGEIGVRSQLGEGSEFRFTLPFADAAATRPGPEASSGAEETEERGASEVGIFHAEAVRREVAAAAERIPHLLGDRKMRVLAVDDDPVNLNVLEGMLASEPYLVTTTRSPREALEWIGTRPYDLLIADVMMPHMSGYELTQRVRERFSVSELPILLLTARSQPSDIYAGFLAGANDYVTKPVDAMELQYRIRALTTLKQSINEHVRMEAAYLQAQIRPHFLFNTLNSILALSDIDSEKMRELGEAFASYLRISFDFLNTEELVDLQHELKLVEAYLFVEKARFEDRLSVEWEVDSSLRVRVPPLSIQPLVENAVKHGLLCRNVGGTVRIRIVRQDGAILVEVSDDGKGMEPERAAQLLQPAIRSSGGVGLANTHRRLTQLFGQGLSIRSKPEEGTTVAFRVPETP</sequence>
<evidence type="ECO:0000256" key="6">
    <source>
        <dbReference type="ARBA" id="ARBA00022741"/>
    </source>
</evidence>
<dbReference type="CDD" id="cd00082">
    <property type="entry name" value="HisKA"/>
    <property type="match status" value="1"/>
</dbReference>
<evidence type="ECO:0000256" key="8">
    <source>
        <dbReference type="ARBA" id="ARBA00022840"/>
    </source>
</evidence>
<feature type="transmembrane region" description="Helical" evidence="12">
    <location>
        <begin position="20"/>
        <end position="37"/>
    </location>
</feature>
<dbReference type="Gene3D" id="2.60.120.260">
    <property type="entry name" value="Galactose-binding domain-like"/>
    <property type="match status" value="1"/>
</dbReference>
<evidence type="ECO:0000256" key="5">
    <source>
        <dbReference type="ARBA" id="ARBA00022679"/>
    </source>
</evidence>
<evidence type="ECO:0000256" key="2">
    <source>
        <dbReference type="ARBA" id="ARBA00004651"/>
    </source>
</evidence>
<dbReference type="PROSITE" id="PS50109">
    <property type="entry name" value="HIS_KIN"/>
    <property type="match status" value="2"/>
</dbReference>
<dbReference type="Proteomes" id="UP000310636">
    <property type="component" value="Unassembled WGS sequence"/>
</dbReference>
<proteinExistence type="predicted"/>
<dbReference type="FunFam" id="3.30.565.10:FF:000006">
    <property type="entry name" value="Sensor histidine kinase WalK"/>
    <property type="match status" value="1"/>
</dbReference>
<dbReference type="Gene3D" id="3.30.565.10">
    <property type="entry name" value="Histidine kinase-like ATPase, C-terminal domain"/>
    <property type="match status" value="2"/>
</dbReference>
<evidence type="ECO:0000259" key="14">
    <source>
        <dbReference type="PROSITE" id="PS50110"/>
    </source>
</evidence>
<evidence type="ECO:0000256" key="7">
    <source>
        <dbReference type="ARBA" id="ARBA00022777"/>
    </source>
</evidence>
<dbReference type="PRINTS" id="PR00344">
    <property type="entry name" value="BCTRLSENSOR"/>
</dbReference>
<keyword evidence="16" id="KW-1185">Reference proteome</keyword>
<protein>
    <recommendedName>
        <fullName evidence="3">histidine kinase</fullName>
        <ecNumber evidence="3">2.7.13.3</ecNumber>
    </recommendedName>
</protein>
<keyword evidence="12" id="KW-0472">Membrane</keyword>
<dbReference type="InterPro" id="IPR008979">
    <property type="entry name" value="Galactose-bd-like_sf"/>
</dbReference>
<keyword evidence="6" id="KW-0547">Nucleotide-binding</keyword>
<keyword evidence="4 10" id="KW-0597">Phosphoprotein</keyword>
<feature type="domain" description="Response regulatory" evidence="14">
    <location>
        <begin position="722"/>
        <end position="838"/>
    </location>
</feature>
<keyword evidence="9" id="KW-0902">Two-component regulatory system</keyword>
<feature type="transmembrane region" description="Helical" evidence="12">
    <location>
        <begin position="403"/>
        <end position="421"/>
    </location>
</feature>
<dbReference type="GO" id="GO:0009927">
    <property type="term" value="F:histidine phosphotransfer kinase activity"/>
    <property type="evidence" value="ECO:0007669"/>
    <property type="project" value="TreeGrafter"/>
</dbReference>
<feature type="transmembrane region" description="Helical" evidence="12">
    <location>
        <begin position="218"/>
        <end position="244"/>
    </location>
</feature>
<organism evidence="15 16">
    <name type="scientific">Cohnella fermenti</name>
    <dbReference type="NCBI Taxonomy" id="2565925"/>
    <lineage>
        <taxon>Bacteria</taxon>
        <taxon>Bacillati</taxon>
        <taxon>Bacillota</taxon>
        <taxon>Bacilli</taxon>
        <taxon>Bacillales</taxon>
        <taxon>Paenibacillaceae</taxon>
        <taxon>Cohnella</taxon>
    </lineage>
</organism>
<evidence type="ECO:0000256" key="12">
    <source>
        <dbReference type="SAM" id="Phobius"/>
    </source>
</evidence>
<comment type="caution">
    <text evidence="15">The sequence shown here is derived from an EMBL/GenBank/DDBJ whole genome shotgun (WGS) entry which is preliminary data.</text>
</comment>
<dbReference type="Gene3D" id="1.10.287.130">
    <property type="match status" value="1"/>
</dbReference>
<dbReference type="PROSITE" id="PS50110">
    <property type="entry name" value="RESPONSE_REGULATORY"/>
    <property type="match status" value="1"/>
</dbReference>
<dbReference type="SUPFAM" id="SSF49785">
    <property type="entry name" value="Galactose-binding domain-like"/>
    <property type="match status" value="1"/>
</dbReference>
<keyword evidence="12" id="KW-1133">Transmembrane helix</keyword>
<feature type="modified residue" description="4-aspartylphosphate" evidence="10">
    <location>
        <position position="771"/>
    </location>
</feature>
<evidence type="ECO:0000256" key="3">
    <source>
        <dbReference type="ARBA" id="ARBA00012438"/>
    </source>
</evidence>
<feature type="transmembrane region" description="Helical" evidence="12">
    <location>
        <begin position="318"/>
        <end position="338"/>
    </location>
</feature>
<reference evidence="15 16" key="1">
    <citation type="submission" date="2019-04" db="EMBL/GenBank/DDBJ databases">
        <title>Cohnella sp. nov. isolated from preserved vegetables.</title>
        <authorList>
            <person name="Lin S.-Y."/>
            <person name="Hung M.-H."/>
            <person name="Young C.-C."/>
        </authorList>
    </citation>
    <scope>NUCLEOTIDE SEQUENCE [LARGE SCALE GENOMIC DNA]</scope>
    <source>
        <strain evidence="15 16">CC-MHH1044</strain>
    </source>
</reference>
<dbReference type="InterPro" id="IPR036097">
    <property type="entry name" value="HisK_dim/P_sf"/>
</dbReference>
<evidence type="ECO:0000256" key="9">
    <source>
        <dbReference type="ARBA" id="ARBA00023012"/>
    </source>
</evidence>
<dbReference type="Pfam" id="PF00072">
    <property type="entry name" value="Response_reg"/>
    <property type="match status" value="1"/>
</dbReference>
<dbReference type="InterPro" id="IPR003661">
    <property type="entry name" value="HisK_dim/P_dom"/>
</dbReference>
<evidence type="ECO:0000256" key="10">
    <source>
        <dbReference type="PROSITE-ProRule" id="PRU00169"/>
    </source>
</evidence>
<dbReference type="InterPro" id="IPR004358">
    <property type="entry name" value="Sig_transdc_His_kin-like_C"/>
</dbReference>
<evidence type="ECO:0000256" key="1">
    <source>
        <dbReference type="ARBA" id="ARBA00000085"/>
    </source>
</evidence>
<dbReference type="EC" id="2.7.13.3" evidence="3"/>
<dbReference type="SMART" id="SM00388">
    <property type="entry name" value="HisKA"/>
    <property type="match status" value="1"/>
</dbReference>
<feature type="region of interest" description="Disordered" evidence="11">
    <location>
        <begin position="671"/>
        <end position="691"/>
    </location>
</feature>
<dbReference type="GO" id="GO:0005886">
    <property type="term" value="C:plasma membrane"/>
    <property type="evidence" value="ECO:0007669"/>
    <property type="project" value="UniProtKB-SubCell"/>
</dbReference>
<dbReference type="PANTHER" id="PTHR43047:SF72">
    <property type="entry name" value="OSMOSENSING HISTIDINE PROTEIN KINASE SLN1"/>
    <property type="match status" value="1"/>
</dbReference>
<dbReference type="Gene3D" id="3.40.50.2300">
    <property type="match status" value="1"/>
</dbReference>
<dbReference type="InterPro" id="IPR036890">
    <property type="entry name" value="HATPase_C_sf"/>
</dbReference>
<dbReference type="SUPFAM" id="SSF47384">
    <property type="entry name" value="Homodimeric domain of signal transducing histidine kinase"/>
    <property type="match status" value="1"/>
</dbReference>
<dbReference type="GO" id="GO:0005524">
    <property type="term" value="F:ATP binding"/>
    <property type="evidence" value="ECO:0007669"/>
    <property type="project" value="UniProtKB-KW"/>
</dbReference>
<keyword evidence="8" id="KW-0067">ATP-binding</keyword>
<comment type="subcellular location">
    <subcellularLocation>
        <location evidence="2">Cell membrane</location>
        <topology evidence="2">Multi-pass membrane protein</topology>
    </subcellularLocation>
</comment>
<dbReference type="SUPFAM" id="SSF55874">
    <property type="entry name" value="ATPase domain of HSP90 chaperone/DNA topoisomerase II/histidine kinase"/>
    <property type="match status" value="2"/>
</dbReference>
<feature type="transmembrane region" description="Helical" evidence="12">
    <location>
        <begin position="289"/>
        <end position="306"/>
    </location>
</feature>
<dbReference type="SMART" id="SM00448">
    <property type="entry name" value="REC"/>
    <property type="match status" value="1"/>
</dbReference>
<feature type="domain" description="Histidine kinase" evidence="13">
    <location>
        <begin position="451"/>
        <end position="668"/>
    </location>
</feature>
<keyword evidence="12" id="KW-0812">Transmembrane</keyword>
<dbReference type="InterPro" id="IPR011006">
    <property type="entry name" value="CheY-like_superfamily"/>
</dbReference>
<evidence type="ECO:0000313" key="15">
    <source>
        <dbReference type="EMBL" id="THF84238.1"/>
    </source>
</evidence>
<dbReference type="SUPFAM" id="SSF52172">
    <property type="entry name" value="CheY-like"/>
    <property type="match status" value="1"/>
</dbReference>
<dbReference type="AlphaFoldDB" id="A0A4S4CE37"/>